<dbReference type="EMBL" id="CASHSV030000024">
    <property type="protein sequence ID" value="CAJ2639060.1"/>
    <property type="molecule type" value="Genomic_DNA"/>
</dbReference>
<proteinExistence type="predicted"/>
<evidence type="ECO:0000313" key="1">
    <source>
        <dbReference type="EMBL" id="CAJ2639060.1"/>
    </source>
</evidence>
<organism evidence="1 2">
    <name type="scientific">Trifolium pratense</name>
    <name type="common">Red clover</name>
    <dbReference type="NCBI Taxonomy" id="57577"/>
    <lineage>
        <taxon>Eukaryota</taxon>
        <taxon>Viridiplantae</taxon>
        <taxon>Streptophyta</taxon>
        <taxon>Embryophyta</taxon>
        <taxon>Tracheophyta</taxon>
        <taxon>Spermatophyta</taxon>
        <taxon>Magnoliopsida</taxon>
        <taxon>eudicotyledons</taxon>
        <taxon>Gunneridae</taxon>
        <taxon>Pentapetalae</taxon>
        <taxon>rosids</taxon>
        <taxon>fabids</taxon>
        <taxon>Fabales</taxon>
        <taxon>Fabaceae</taxon>
        <taxon>Papilionoideae</taxon>
        <taxon>50 kb inversion clade</taxon>
        <taxon>NPAAA clade</taxon>
        <taxon>Hologalegina</taxon>
        <taxon>IRL clade</taxon>
        <taxon>Trifolieae</taxon>
        <taxon>Trifolium</taxon>
    </lineage>
</organism>
<dbReference type="Proteomes" id="UP001177021">
    <property type="component" value="Unassembled WGS sequence"/>
</dbReference>
<reference evidence="1" key="1">
    <citation type="submission" date="2023-10" db="EMBL/GenBank/DDBJ databases">
        <authorList>
            <person name="Rodriguez Cubillos JULIANA M."/>
            <person name="De Vega J."/>
        </authorList>
    </citation>
    <scope>NUCLEOTIDE SEQUENCE</scope>
</reference>
<keyword evidence="2" id="KW-1185">Reference proteome</keyword>
<evidence type="ECO:0000313" key="2">
    <source>
        <dbReference type="Proteomes" id="UP001177021"/>
    </source>
</evidence>
<protein>
    <submittedName>
        <fullName evidence="1">Uncharacterized protein</fullName>
    </submittedName>
</protein>
<accession>A0ACB0J414</accession>
<gene>
    <name evidence="1" type="ORF">MILVUS5_LOCUS9148</name>
</gene>
<comment type="caution">
    <text evidence="1">The sequence shown here is derived from an EMBL/GenBank/DDBJ whole genome shotgun (WGS) entry which is preliminary data.</text>
</comment>
<name>A0ACB0J414_TRIPR</name>
<sequence length="500" mass="58722">MTDRISELPDPILCHILSFLPTKFVATTSILSKRWKPVWLSVQTLDFDDKTFKGLDSLLHIMHSTIFLRDITLPIHSFRFQWNKYPSGVQQDVNQIVNFVLQRRIQNLYLRPSKYPFDAIELPLTILKCTTLKVLKLKNITVGNISQNMDIHLPILKTFHLNKVRFVCHDDNIEKLLLGCPILEDLAIKNTCPLKDLNHLPSLATLKALPNLIKARIREFDIPMTMISKAKILHLDLKIVTCHPWHHLFQTTPMFQSLTHLEINFKVIDWNVVLRWIWLLRRLKYFPKLQNLIIQDTKAPEDRNKKYWEVPPIVPECLSSQLKTCCITEGFLEHFEGEKDMEEVGDECFAELLSRSLIQQMHDDFRGQKFVMHDHVNDLATVVSGKSCYRLEYGCDTFENVRHLSYNQEFYDIFKKLKICYKFKCLRSFISIGCWRDENYLFRKVLDDLLPTLGKLRMSSSSKYKNITMLPDSIGNLVQLRYLVYEKVQHGNLVYFETSL</sequence>